<dbReference type="SUPFAM" id="SSF55455">
    <property type="entry name" value="SRF-like"/>
    <property type="match status" value="1"/>
</dbReference>
<gene>
    <name evidence="1" type="ORF">PSALAMII_LOCUS1199</name>
</gene>
<accession>A0A9W4N6M8</accession>
<protein>
    <submittedName>
        <fullName evidence="1">Uncharacterized protein</fullName>
    </submittedName>
</protein>
<evidence type="ECO:0000313" key="1">
    <source>
        <dbReference type="EMBL" id="CAG8272437.1"/>
    </source>
</evidence>
<name>A0A9W4N6M8_9EURO</name>
<dbReference type="EMBL" id="CAJVPD010000051">
    <property type="protein sequence ID" value="CAG8272437.1"/>
    <property type="molecule type" value="Genomic_DNA"/>
</dbReference>
<evidence type="ECO:0000313" key="2">
    <source>
        <dbReference type="Proteomes" id="UP001152592"/>
    </source>
</evidence>
<proteinExistence type="predicted"/>
<reference evidence="1" key="1">
    <citation type="submission" date="2021-07" db="EMBL/GenBank/DDBJ databases">
        <authorList>
            <person name="Branca A.L. A."/>
        </authorList>
    </citation>
    <scope>NUCLEOTIDE SEQUENCE</scope>
</reference>
<organism evidence="1 2">
    <name type="scientific">Penicillium salamii</name>
    <dbReference type="NCBI Taxonomy" id="1612424"/>
    <lineage>
        <taxon>Eukaryota</taxon>
        <taxon>Fungi</taxon>
        <taxon>Dikarya</taxon>
        <taxon>Ascomycota</taxon>
        <taxon>Pezizomycotina</taxon>
        <taxon>Eurotiomycetes</taxon>
        <taxon>Eurotiomycetidae</taxon>
        <taxon>Eurotiales</taxon>
        <taxon>Aspergillaceae</taxon>
        <taxon>Penicillium</taxon>
    </lineage>
</organism>
<sequence>MRHERSFLREPCLRFFRSLKIFCLQTSDMAPSGSRVKQEQLRKRRNNLLRRHNDFWRLYSIRSWLTMEMPNGRIYTYHSHPHVPVPNGAQGRSPPAVHKTPRDYTCNSLAGLIIPSPPDMVLPSRRDDLWISLSRYLQRHRYQR</sequence>
<dbReference type="AlphaFoldDB" id="A0A9W4N6M8"/>
<dbReference type="OrthoDB" id="420264at2759"/>
<dbReference type="GO" id="GO:0003677">
    <property type="term" value="F:DNA binding"/>
    <property type="evidence" value="ECO:0007669"/>
    <property type="project" value="InterPro"/>
</dbReference>
<dbReference type="Proteomes" id="UP001152592">
    <property type="component" value="Unassembled WGS sequence"/>
</dbReference>
<dbReference type="GO" id="GO:0045944">
    <property type="term" value="P:positive regulation of transcription by RNA polymerase II"/>
    <property type="evidence" value="ECO:0007669"/>
    <property type="project" value="UniProtKB-ARBA"/>
</dbReference>
<comment type="caution">
    <text evidence="1">The sequence shown here is derived from an EMBL/GenBank/DDBJ whole genome shotgun (WGS) entry which is preliminary data.</text>
</comment>
<dbReference type="InterPro" id="IPR036879">
    <property type="entry name" value="TF_MADSbox_sf"/>
</dbReference>
<dbReference type="GO" id="GO:0046983">
    <property type="term" value="F:protein dimerization activity"/>
    <property type="evidence" value="ECO:0007669"/>
    <property type="project" value="InterPro"/>
</dbReference>